<sequence length="216" mass="25298">METFDDLYTETGEPQHSHTLPCCNERWPNCSDIDHAMNLAKYAPLDFYKGYMLRVDYENVPVTPGIIKKWAISVIIIWVLICILMISGINRFRRLLSQINQAVLFGCLPTCLLVLYFSTHRETLEVFDSDFNNLYNITTRSTLFSPDPTWGSPSYFIRNARNRYDSTYDLRHGLSNCTHRCLRKSDALVDEVSFWNVQTAHFLRRYHEDFSEENTT</sequence>
<evidence type="ECO:0000313" key="1">
    <source>
        <dbReference type="EMBL" id="KAI4471345.1"/>
    </source>
</evidence>
<reference evidence="1" key="1">
    <citation type="submission" date="2022-04" db="EMBL/GenBank/DDBJ databases">
        <title>Chromosome-scale genome assembly of Holotrichia oblita Faldermann.</title>
        <authorList>
            <person name="Rongchong L."/>
        </authorList>
    </citation>
    <scope>NUCLEOTIDE SEQUENCE</scope>
    <source>
        <strain evidence="1">81SQS9</strain>
    </source>
</reference>
<protein>
    <submittedName>
        <fullName evidence="1">D-amino acid oxidase</fullName>
    </submittedName>
</protein>
<keyword evidence="2" id="KW-1185">Reference proteome</keyword>
<organism evidence="1 2">
    <name type="scientific">Holotrichia oblita</name>
    <name type="common">Chafer beetle</name>
    <dbReference type="NCBI Taxonomy" id="644536"/>
    <lineage>
        <taxon>Eukaryota</taxon>
        <taxon>Metazoa</taxon>
        <taxon>Ecdysozoa</taxon>
        <taxon>Arthropoda</taxon>
        <taxon>Hexapoda</taxon>
        <taxon>Insecta</taxon>
        <taxon>Pterygota</taxon>
        <taxon>Neoptera</taxon>
        <taxon>Endopterygota</taxon>
        <taxon>Coleoptera</taxon>
        <taxon>Polyphaga</taxon>
        <taxon>Scarabaeiformia</taxon>
        <taxon>Scarabaeidae</taxon>
        <taxon>Melolonthinae</taxon>
        <taxon>Holotrichia</taxon>
    </lineage>
</organism>
<dbReference type="Proteomes" id="UP001056778">
    <property type="component" value="Chromosome 1"/>
</dbReference>
<comment type="caution">
    <text evidence="1">The sequence shown here is derived from an EMBL/GenBank/DDBJ whole genome shotgun (WGS) entry which is preliminary data.</text>
</comment>
<gene>
    <name evidence="1" type="ORF">MML48_1g12626</name>
</gene>
<proteinExistence type="predicted"/>
<evidence type="ECO:0000313" key="2">
    <source>
        <dbReference type="Proteomes" id="UP001056778"/>
    </source>
</evidence>
<accession>A0ACB9TX06</accession>
<dbReference type="EMBL" id="CM043015">
    <property type="protein sequence ID" value="KAI4471345.1"/>
    <property type="molecule type" value="Genomic_DNA"/>
</dbReference>
<name>A0ACB9TX06_HOLOL</name>